<dbReference type="AlphaFoldDB" id="A0A9D1S431"/>
<dbReference type="PANTHER" id="PTHR38440">
    <property type="entry name" value="UPF0398 PROTEIN YPSA"/>
    <property type="match status" value="1"/>
</dbReference>
<dbReference type="SUPFAM" id="SSF102405">
    <property type="entry name" value="MCP/YpsA-like"/>
    <property type="match status" value="1"/>
</dbReference>
<comment type="caution">
    <text evidence="1">The sequence shown here is derived from an EMBL/GenBank/DDBJ whole genome shotgun (WGS) entry which is preliminary data.</text>
</comment>
<dbReference type="Proteomes" id="UP000824123">
    <property type="component" value="Unassembled WGS sequence"/>
</dbReference>
<protein>
    <submittedName>
        <fullName evidence="1">DUF1273 family protein</fullName>
    </submittedName>
</protein>
<dbReference type="EMBL" id="DVNK01000032">
    <property type="protein sequence ID" value="HIU46534.1"/>
    <property type="molecule type" value="Genomic_DNA"/>
</dbReference>
<accession>A0A9D1S431</accession>
<dbReference type="InterPro" id="IPR010697">
    <property type="entry name" value="YspA"/>
</dbReference>
<proteinExistence type="predicted"/>
<sequence>MDIDRAHCCCFTGHRPEKLFLPEAELKAMLGHQIDAAIADGYDTFISGMARGIDVYAAEEVMARLDRDIKLVCVCPYQDSYMKFGAPWRERCVAIAAHAAMQISVCDHYISSCFSKRNAWMVNNSSRLIAVFDGTRGGTYGTIARAAKCGLDVRILMLDTRPRATSDTI</sequence>
<dbReference type="Pfam" id="PF06908">
    <property type="entry name" value="YpsA"/>
    <property type="match status" value="1"/>
</dbReference>
<evidence type="ECO:0000313" key="1">
    <source>
        <dbReference type="EMBL" id="HIU46534.1"/>
    </source>
</evidence>
<dbReference type="Gene3D" id="3.40.50.450">
    <property type="match status" value="1"/>
</dbReference>
<name>A0A9D1S431_9FIRM</name>
<reference evidence="1" key="2">
    <citation type="journal article" date="2021" name="PeerJ">
        <title>Extensive microbial diversity within the chicken gut microbiome revealed by metagenomics and culture.</title>
        <authorList>
            <person name="Gilroy R."/>
            <person name="Ravi A."/>
            <person name="Getino M."/>
            <person name="Pursley I."/>
            <person name="Horton D.L."/>
            <person name="Alikhan N.F."/>
            <person name="Baker D."/>
            <person name="Gharbi K."/>
            <person name="Hall N."/>
            <person name="Watson M."/>
            <person name="Adriaenssens E.M."/>
            <person name="Foster-Nyarko E."/>
            <person name="Jarju S."/>
            <person name="Secka A."/>
            <person name="Antonio M."/>
            <person name="Oren A."/>
            <person name="Chaudhuri R.R."/>
            <person name="La Ragione R."/>
            <person name="Hildebrand F."/>
            <person name="Pallen M.J."/>
        </authorList>
    </citation>
    <scope>NUCLEOTIDE SEQUENCE</scope>
    <source>
        <strain evidence="1">ChiSxjej2B14-8506</strain>
    </source>
</reference>
<organism evidence="1 2">
    <name type="scientific">Candidatus Fimadaptatus faecigallinarum</name>
    <dbReference type="NCBI Taxonomy" id="2840814"/>
    <lineage>
        <taxon>Bacteria</taxon>
        <taxon>Bacillati</taxon>
        <taxon>Bacillota</taxon>
        <taxon>Clostridia</taxon>
        <taxon>Eubacteriales</taxon>
        <taxon>Candidatus Fimadaptatus</taxon>
    </lineage>
</organism>
<evidence type="ECO:0000313" key="2">
    <source>
        <dbReference type="Proteomes" id="UP000824123"/>
    </source>
</evidence>
<gene>
    <name evidence="1" type="ORF">IAC59_04675</name>
</gene>
<reference evidence="1" key="1">
    <citation type="submission" date="2020-10" db="EMBL/GenBank/DDBJ databases">
        <authorList>
            <person name="Gilroy R."/>
        </authorList>
    </citation>
    <scope>NUCLEOTIDE SEQUENCE</scope>
    <source>
        <strain evidence="1">ChiSxjej2B14-8506</strain>
    </source>
</reference>
<dbReference type="PANTHER" id="PTHR38440:SF1">
    <property type="entry name" value="UPF0398 PROTEIN SPR0331"/>
    <property type="match status" value="1"/>
</dbReference>